<dbReference type="Gene3D" id="3.40.30.10">
    <property type="entry name" value="Glutaredoxin"/>
    <property type="match status" value="1"/>
</dbReference>
<sequence>MASHTQTPVLMLFYETHKEELEVFERLKKNNPAIASYLAVSVKNNPEVAKTFKVTQLPTYLILYNGKECWRHVGNANIDLLKNNLALIEPINREAFI</sequence>
<accession>A0ABT6Y714</accession>
<protein>
    <submittedName>
        <fullName evidence="1">Thioredoxin family protein</fullName>
    </submittedName>
</protein>
<evidence type="ECO:0000313" key="1">
    <source>
        <dbReference type="EMBL" id="MDI9859358.1"/>
    </source>
</evidence>
<dbReference type="RefSeq" id="WP_095162096.1">
    <property type="nucleotide sequence ID" value="NZ_JASHIF010000007.1"/>
</dbReference>
<dbReference type="SUPFAM" id="SSF52833">
    <property type="entry name" value="Thioredoxin-like"/>
    <property type="match status" value="1"/>
</dbReference>
<reference evidence="1 2" key="1">
    <citation type="submission" date="2023-05" db="EMBL/GenBank/DDBJ databases">
        <title>Novel species of genus Flectobacillus isolated from stream in China.</title>
        <authorList>
            <person name="Lu H."/>
        </authorList>
    </citation>
    <scope>NUCLEOTIDE SEQUENCE [LARGE SCALE GENOMIC DNA]</scope>
    <source>
        <strain evidence="1 2">KCTC 42575</strain>
    </source>
</reference>
<dbReference type="EMBL" id="JASHIF010000007">
    <property type="protein sequence ID" value="MDI9859358.1"/>
    <property type="molecule type" value="Genomic_DNA"/>
</dbReference>
<dbReference type="Proteomes" id="UP001236507">
    <property type="component" value="Unassembled WGS sequence"/>
</dbReference>
<dbReference type="CDD" id="cd02947">
    <property type="entry name" value="TRX_family"/>
    <property type="match status" value="1"/>
</dbReference>
<organism evidence="1 2">
    <name type="scientific">Flectobacillus roseus</name>
    <dbReference type="NCBI Taxonomy" id="502259"/>
    <lineage>
        <taxon>Bacteria</taxon>
        <taxon>Pseudomonadati</taxon>
        <taxon>Bacteroidota</taxon>
        <taxon>Cytophagia</taxon>
        <taxon>Cytophagales</taxon>
        <taxon>Flectobacillaceae</taxon>
        <taxon>Flectobacillus</taxon>
    </lineage>
</organism>
<proteinExistence type="predicted"/>
<evidence type="ECO:0000313" key="2">
    <source>
        <dbReference type="Proteomes" id="UP001236507"/>
    </source>
</evidence>
<keyword evidence="2" id="KW-1185">Reference proteome</keyword>
<name>A0ABT6Y714_9BACT</name>
<comment type="caution">
    <text evidence="1">The sequence shown here is derived from an EMBL/GenBank/DDBJ whole genome shotgun (WGS) entry which is preliminary data.</text>
</comment>
<dbReference type="InterPro" id="IPR036249">
    <property type="entry name" value="Thioredoxin-like_sf"/>
</dbReference>
<gene>
    <name evidence="1" type="ORF">QM524_09075</name>
</gene>